<dbReference type="EMBL" id="DS113409">
    <property type="protein sequence ID" value="EAY07052.1"/>
    <property type="molecule type" value="Genomic_DNA"/>
</dbReference>
<reference evidence="2" key="1">
    <citation type="submission" date="2006-10" db="EMBL/GenBank/DDBJ databases">
        <authorList>
            <person name="Amadeo P."/>
            <person name="Zhao Q."/>
            <person name="Wortman J."/>
            <person name="Fraser-Liggett C."/>
            <person name="Carlton J."/>
        </authorList>
    </citation>
    <scope>NUCLEOTIDE SEQUENCE</scope>
    <source>
        <strain evidence="2">G3</strain>
    </source>
</reference>
<dbReference type="VEuPathDB" id="TrichDB:TVAG_311770"/>
<proteinExistence type="predicted"/>
<keyword evidence="3" id="KW-1185">Reference proteome</keyword>
<feature type="coiled-coil region" evidence="1">
    <location>
        <begin position="67"/>
        <end position="108"/>
    </location>
</feature>
<dbReference type="VEuPathDB" id="TrichDB:TVAGG3_0324820"/>
<dbReference type="AlphaFoldDB" id="A2EJY4"/>
<dbReference type="RefSeq" id="XP_001319275.1">
    <property type="nucleotide sequence ID" value="XM_001319240.1"/>
</dbReference>
<dbReference type="SMR" id="A2EJY4"/>
<evidence type="ECO:0000256" key="1">
    <source>
        <dbReference type="SAM" id="Coils"/>
    </source>
</evidence>
<dbReference type="KEGG" id="tva:4764937"/>
<keyword evidence="1" id="KW-0175">Coiled coil</keyword>
<evidence type="ECO:0000313" key="2">
    <source>
        <dbReference type="EMBL" id="EAY07052.1"/>
    </source>
</evidence>
<dbReference type="Proteomes" id="UP000001542">
    <property type="component" value="Unassembled WGS sequence"/>
</dbReference>
<reference evidence="2" key="2">
    <citation type="journal article" date="2007" name="Science">
        <title>Draft genome sequence of the sexually transmitted pathogen Trichomonas vaginalis.</title>
        <authorList>
            <person name="Carlton J.M."/>
            <person name="Hirt R.P."/>
            <person name="Silva J.C."/>
            <person name="Delcher A.L."/>
            <person name="Schatz M."/>
            <person name="Zhao Q."/>
            <person name="Wortman J.R."/>
            <person name="Bidwell S.L."/>
            <person name="Alsmark U.C.M."/>
            <person name="Besteiro S."/>
            <person name="Sicheritz-Ponten T."/>
            <person name="Noel C.J."/>
            <person name="Dacks J.B."/>
            <person name="Foster P.G."/>
            <person name="Simillion C."/>
            <person name="Van de Peer Y."/>
            <person name="Miranda-Saavedra D."/>
            <person name="Barton G.J."/>
            <person name="Westrop G.D."/>
            <person name="Mueller S."/>
            <person name="Dessi D."/>
            <person name="Fiori P.L."/>
            <person name="Ren Q."/>
            <person name="Paulsen I."/>
            <person name="Zhang H."/>
            <person name="Bastida-Corcuera F.D."/>
            <person name="Simoes-Barbosa A."/>
            <person name="Brown M.T."/>
            <person name="Hayes R.D."/>
            <person name="Mukherjee M."/>
            <person name="Okumura C.Y."/>
            <person name="Schneider R."/>
            <person name="Smith A.J."/>
            <person name="Vanacova S."/>
            <person name="Villalvazo M."/>
            <person name="Haas B.J."/>
            <person name="Pertea M."/>
            <person name="Feldblyum T.V."/>
            <person name="Utterback T.R."/>
            <person name="Shu C.L."/>
            <person name="Osoegawa K."/>
            <person name="de Jong P.J."/>
            <person name="Hrdy I."/>
            <person name="Horvathova L."/>
            <person name="Zubacova Z."/>
            <person name="Dolezal P."/>
            <person name="Malik S.B."/>
            <person name="Logsdon J.M. Jr."/>
            <person name="Henze K."/>
            <person name="Gupta A."/>
            <person name="Wang C.C."/>
            <person name="Dunne R.L."/>
            <person name="Upcroft J.A."/>
            <person name="Upcroft P."/>
            <person name="White O."/>
            <person name="Salzberg S.L."/>
            <person name="Tang P."/>
            <person name="Chiu C.-H."/>
            <person name="Lee Y.-S."/>
            <person name="Embley T.M."/>
            <person name="Coombs G.H."/>
            <person name="Mottram J.C."/>
            <person name="Tachezy J."/>
            <person name="Fraser-Liggett C.M."/>
            <person name="Johnson P.J."/>
        </authorList>
    </citation>
    <scope>NUCLEOTIDE SEQUENCE [LARGE SCALE GENOMIC DNA]</scope>
    <source>
        <strain evidence="2">G3</strain>
    </source>
</reference>
<name>A2EJY4_TRIV3</name>
<evidence type="ECO:0000313" key="3">
    <source>
        <dbReference type="Proteomes" id="UP000001542"/>
    </source>
</evidence>
<protein>
    <submittedName>
        <fullName evidence="2">Uncharacterized protein</fullName>
    </submittedName>
</protein>
<organism evidence="2 3">
    <name type="scientific">Trichomonas vaginalis (strain ATCC PRA-98 / G3)</name>
    <dbReference type="NCBI Taxonomy" id="412133"/>
    <lineage>
        <taxon>Eukaryota</taxon>
        <taxon>Metamonada</taxon>
        <taxon>Parabasalia</taxon>
        <taxon>Trichomonadida</taxon>
        <taxon>Trichomonadidae</taxon>
        <taxon>Trichomonas</taxon>
    </lineage>
</organism>
<sequence>MNIWNCFKTCFNGIFDKKEILKVDTETQAYISKETFNSIVVNSQPYKYLYSEYNKTKNELDDSQNRLTQMSYVVEQAQNALERARIEITQANNERNEANIKIQALYSLFHEITSRSSSSSSSSGCKCIKNFCTTESFVNIKASSSYFSSYSGVYTDNELNSYIKVEVKIGSITPIKYKLGSNEMKSWILLGETKNGDWTVLDEQSDYTYSYYNEKGNKFKVASDEKFKSIKLIQRGKIIMEIIDCICVVLI</sequence>
<gene>
    <name evidence="2" type="ORF">TVAG_311770</name>
</gene>
<dbReference type="InParanoid" id="A2EJY4"/>
<accession>A2EJY4</accession>